<proteinExistence type="predicted"/>
<protein>
    <submittedName>
        <fullName evidence="1">Uncharacterized protein</fullName>
    </submittedName>
</protein>
<accession>A0A819XEJ1</accession>
<dbReference type="Proteomes" id="UP000663874">
    <property type="component" value="Unassembled WGS sequence"/>
</dbReference>
<dbReference type="EMBL" id="CAJOBE010011942">
    <property type="protein sequence ID" value="CAF4141040.1"/>
    <property type="molecule type" value="Genomic_DNA"/>
</dbReference>
<feature type="non-terminal residue" evidence="1">
    <location>
        <position position="1"/>
    </location>
</feature>
<organism evidence="1 2">
    <name type="scientific">Rotaria sordida</name>
    <dbReference type="NCBI Taxonomy" id="392033"/>
    <lineage>
        <taxon>Eukaryota</taxon>
        <taxon>Metazoa</taxon>
        <taxon>Spiralia</taxon>
        <taxon>Gnathifera</taxon>
        <taxon>Rotifera</taxon>
        <taxon>Eurotatoria</taxon>
        <taxon>Bdelloidea</taxon>
        <taxon>Philodinida</taxon>
        <taxon>Philodinidae</taxon>
        <taxon>Rotaria</taxon>
    </lineage>
</organism>
<name>A0A819XEJ1_9BILA</name>
<comment type="caution">
    <text evidence="1">The sequence shown here is derived from an EMBL/GenBank/DDBJ whole genome shotgun (WGS) entry which is preliminary data.</text>
</comment>
<evidence type="ECO:0000313" key="1">
    <source>
        <dbReference type="EMBL" id="CAF4141040.1"/>
    </source>
</evidence>
<dbReference type="AlphaFoldDB" id="A0A819XEJ1"/>
<reference evidence="1" key="1">
    <citation type="submission" date="2021-02" db="EMBL/GenBank/DDBJ databases">
        <authorList>
            <person name="Nowell W R."/>
        </authorList>
    </citation>
    <scope>NUCLEOTIDE SEQUENCE</scope>
</reference>
<evidence type="ECO:0000313" key="2">
    <source>
        <dbReference type="Proteomes" id="UP000663874"/>
    </source>
</evidence>
<gene>
    <name evidence="1" type="ORF">FNK824_LOCUS33197</name>
</gene>
<sequence>DVVYSLMDINERFAQLVVDPLYIHNLDMTIMNMKSFYDRTFSINDKILSRICDNILPRIHNQVTKLTVEQHSIERILTINYPQLYFLTLVNFKEEILFKYLTDYSILHNLKNQITHLNVDIQNEMGSELSEISSNIFLLILSLCKRLTHLNFCQLFSYRDSSIYISELSRTSYISSSLVELKINVSIFDDCLDLLDGYLDNLTKLIINVKQIKYKQRSNINNLKQLPKLKCFSLTSINYTHVYDERITQLLHQMINLEELILFLTVVRIDSNFIDGHQLYDEVVIYMPKLNKFLFSINTSVILKNIDIDFSSNEYIQRSFIGKGYGQMNDIRPFEYQLFKKISENFPCLKELIICNREAQTDKQHLSTLIRFPHLILLNLVMTHVDYAEQFLSDKKTDLPCLLDLCIEYESLIMVTNNFTNNATRLHCAKLKGLHINKPFVRPKHFQQYFPLL</sequence>